<sequence>MRSLPVFKPFFLGVLALAIFSLTLFIPPAAIAEEPSAEQRLEDIRKKIEETEKLLKETQNKQVTLKNEIGYQNNQIQLTALKIEETEEQIEALSIQINTLEVSLSDLSEVFAQRVVATYKLKRLGETLTLLLSSNNVSDFISRFYYLQKIQQNDRETLVQMQTAQTSYEGQREKREELKTQLESQKTKLASQKNQKEHLLQITKSDEKKFQELLAAAKSELEAIQAIIAGKGSESKVGGVSGGQHIASIIQGASCNSSGAHVHFITAKNGTTQNPLNYLKPGISYKNCSGGGGCSEGDPFNPSGDWDWPINPTVEFNQGYGATWAVNNTWVGKIYNFHNGIDISSDSSSDVKAVKSGTLYRGSYGGSNGCQLRYVRVDHDDSDIDTFYLHINY</sequence>
<proteinExistence type="predicted"/>
<feature type="coiled-coil region" evidence="2">
    <location>
        <begin position="161"/>
        <end position="195"/>
    </location>
</feature>
<evidence type="ECO:0000313" key="6">
    <source>
        <dbReference type="Proteomes" id="UP000178319"/>
    </source>
</evidence>
<feature type="signal peptide" evidence="3">
    <location>
        <begin position="1"/>
        <end position="32"/>
    </location>
</feature>
<organism evidence="5 6">
    <name type="scientific">Candidatus Blackburnbacteria bacterium RIFCSPHIGHO2_02_FULL_44_20</name>
    <dbReference type="NCBI Taxonomy" id="1797516"/>
    <lineage>
        <taxon>Bacteria</taxon>
        <taxon>Candidatus Blackburniibacteriota</taxon>
    </lineage>
</organism>
<dbReference type="Pfam" id="PF24568">
    <property type="entry name" value="CC_PcsB"/>
    <property type="match status" value="1"/>
</dbReference>
<keyword evidence="2" id="KW-0175">Coiled coil</keyword>
<reference evidence="5 6" key="1">
    <citation type="journal article" date="2016" name="Nat. Commun.">
        <title>Thousands of microbial genomes shed light on interconnected biogeochemical processes in an aquifer system.</title>
        <authorList>
            <person name="Anantharaman K."/>
            <person name="Brown C.T."/>
            <person name="Hug L.A."/>
            <person name="Sharon I."/>
            <person name="Castelle C.J."/>
            <person name="Probst A.J."/>
            <person name="Thomas B.C."/>
            <person name="Singh A."/>
            <person name="Wilkins M.J."/>
            <person name="Karaoz U."/>
            <person name="Brodie E.L."/>
            <person name="Williams K.H."/>
            <person name="Hubbard S.S."/>
            <person name="Banfield J.F."/>
        </authorList>
    </citation>
    <scope>NUCLEOTIDE SEQUENCE [LARGE SCALE GENOMIC DNA]</scope>
</reference>
<feature type="chain" id="PRO_5009580982" description="Peptidoglycan hydrolase PcsB coiled-coil domain-containing protein" evidence="3">
    <location>
        <begin position="33"/>
        <end position="393"/>
    </location>
</feature>
<dbReference type="Proteomes" id="UP000178319">
    <property type="component" value="Unassembled WGS sequence"/>
</dbReference>
<evidence type="ECO:0000256" key="3">
    <source>
        <dbReference type="SAM" id="SignalP"/>
    </source>
</evidence>
<dbReference type="InterPro" id="IPR011055">
    <property type="entry name" value="Dup_hybrid_motif"/>
</dbReference>
<evidence type="ECO:0000313" key="5">
    <source>
        <dbReference type="EMBL" id="OGY11931.1"/>
    </source>
</evidence>
<dbReference type="EMBL" id="MHBZ01000009">
    <property type="protein sequence ID" value="OGY11931.1"/>
    <property type="molecule type" value="Genomic_DNA"/>
</dbReference>
<dbReference type="AlphaFoldDB" id="A0A1G1V9E7"/>
<comment type="caution">
    <text evidence="5">The sequence shown here is derived from an EMBL/GenBank/DDBJ whole genome shotgun (WGS) entry which is preliminary data.</text>
</comment>
<keyword evidence="1 3" id="KW-0732">Signal</keyword>
<evidence type="ECO:0000256" key="2">
    <source>
        <dbReference type="SAM" id="Coils"/>
    </source>
</evidence>
<feature type="coiled-coil region" evidence="2">
    <location>
        <begin position="34"/>
        <end position="103"/>
    </location>
</feature>
<evidence type="ECO:0000256" key="1">
    <source>
        <dbReference type="ARBA" id="ARBA00022729"/>
    </source>
</evidence>
<name>A0A1G1V9E7_9BACT</name>
<accession>A0A1G1V9E7</accession>
<evidence type="ECO:0000259" key="4">
    <source>
        <dbReference type="Pfam" id="PF24568"/>
    </source>
</evidence>
<feature type="domain" description="Peptidoglycan hydrolase PcsB coiled-coil" evidence="4">
    <location>
        <begin position="97"/>
        <end position="167"/>
    </location>
</feature>
<dbReference type="Gene3D" id="6.10.250.3150">
    <property type="match status" value="1"/>
</dbReference>
<protein>
    <recommendedName>
        <fullName evidence="4">Peptidoglycan hydrolase PcsB coiled-coil domain-containing protein</fullName>
    </recommendedName>
</protein>
<dbReference type="Gene3D" id="2.70.70.10">
    <property type="entry name" value="Glucose Permease (Domain IIA)"/>
    <property type="match status" value="1"/>
</dbReference>
<dbReference type="STRING" id="1797516.A3D26_02995"/>
<gene>
    <name evidence="5" type="ORF">A3D26_02995</name>
</gene>
<dbReference type="InterPro" id="IPR057309">
    <property type="entry name" value="PcsB_CC"/>
</dbReference>
<dbReference type="SUPFAM" id="SSF51261">
    <property type="entry name" value="Duplicated hybrid motif"/>
    <property type="match status" value="1"/>
</dbReference>